<evidence type="ECO:0000256" key="2">
    <source>
        <dbReference type="ARBA" id="ARBA00022603"/>
    </source>
</evidence>
<feature type="region of interest" description="Disordered" evidence="4">
    <location>
        <begin position="227"/>
        <end position="246"/>
    </location>
</feature>
<evidence type="ECO:0000259" key="5">
    <source>
        <dbReference type="Pfam" id="PF13847"/>
    </source>
</evidence>
<accession>A0ABM0JNL9</accession>
<comment type="similarity">
    <text evidence="1">Belongs to the methyltransferase superfamily.</text>
</comment>
<keyword evidence="6" id="KW-1185">Reference proteome</keyword>
<protein>
    <submittedName>
        <fullName evidence="7">Citrate synthase-lysine N-methyltransferase CSKMT, mitochondrial</fullName>
    </submittedName>
</protein>
<feature type="domain" description="Methyltransferase" evidence="5">
    <location>
        <begin position="82"/>
        <end position="200"/>
    </location>
</feature>
<dbReference type="InterPro" id="IPR051419">
    <property type="entry name" value="Lys/N-term_MeTrsfase_sf"/>
</dbReference>
<evidence type="ECO:0000256" key="3">
    <source>
        <dbReference type="ARBA" id="ARBA00022679"/>
    </source>
</evidence>
<keyword evidence="3" id="KW-0808">Transferase</keyword>
<dbReference type="Pfam" id="PF13847">
    <property type="entry name" value="Methyltransf_31"/>
    <property type="match status" value="1"/>
</dbReference>
<dbReference type="Proteomes" id="UP000694888">
    <property type="component" value="Unplaced"/>
</dbReference>
<dbReference type="PANTHER" id="PTHR12176:SF83">
    <property type="entry name" value="CITRATE SYNTHASE-LYSINE N-METHYLTRANSFERASE CSKMT, MITOCHONDRIAL"/>
    <property type="match status" value="1"/>
</dbReference>
<name>A0ABM0JNL9_APLCA</name>
<organism evidence="6 7">
    <name type="scientific">Aplysia californica</name>
    <name type="common">California sea hare</name>
    <dbReference type="NCBI Taxonomy" id="6500"/>
    <lineage>
        <taxon>Eukaryota</taxon>
        <taxon>Metazoa</taxon>
        <taxon>Spiralia</taxon>
        <taxon>Lophotrochozoa</taxon>
        <taxon>Mollusca</taxon>
        <taxon>Gastropoda</taxon>
        <taxon>Heterobranchia</taxon>
        <taxon>Euthyneura</taxon>
        <taxon>Tectipleura</taxon>
        <taxon>Aplysiida</taxon>
        <taxon>Aplysioidea</taxon>
        <taxon>Aplysiidae</taxon>
        <taxon>Aplysia</taxon>
    </lineage>
</organism>
<dbReference type="Gene3D" id="3.40.50.150">
    <property type="entry name" value="Vaccinia Virus protein VP39"/>
    <property type="match status" value="1"/>
</dbReference>
<dbReference type="CDD" id="cd02440">
    <property type="entry name" value="AdoMet_MTases"/>
    <property type="match status" value="1"/>
</dbReference>
<reference evidence="7" key="1">
    <citation type="submission" date="2025-08" db="UniProtKB">
        <authorList>
            <consortium name="RefSeq"/>
        </authorList>
    </citation>
    <scope>IDENTIFICATION</scope>
</reference>
<dbReference type="InterPro" id="IPR029063">
    <property type="entry name" value="SAM-dependent_MTases_sf"/>
</dbReference>
<dbReference type="GeneID" id="101858937"/>
<keyword evidence="2" id="KW-0489">Methyltransferase</keyword>
<sequence>MMWSRLTFTRKKLYATGRHFLSSEEKLSKLSFWKSQYQKQSPDPGFDWFVGPENVTNILQHHMQELWSVLCGSNSKPSSEIKSQFMYLELGCGTSLVPHDVIKTADVPVSAVLLDYVHEALAFQRQNFDVNKRGGNRHALTVCADVMSLPLKSCSFHLAVDKGTMDALLRNRQHGKSNSQAMLSEALRVLQRGGRYLQISDEDPDVRIDYLDSLWKSVWPKVCYSNSSNADSASRNLKNSVDSTGEKNTQANSYLCESNLVRNSSSGVKNCVSSGNLSSAENSELCDKTSLVDSSCPLGSWSFKVVPSQWGQEYFVYWRDK</sequence>
<dbReference type="InterPro" id="IPR025714">
    <property type="entry name" value="Methyltranfer_dom"/>
</dbReference>
<evidence type="ECO:0000256" key="1">
    <source>
        <dbReference type="ARBA" id="ARBA00008361"/>
    </source>
</evidence>
<evidence type="ECO:0000313" key="7">
    <source>
        <dbReference type="RefSeq" id="XP_005097906.2"/>
    </source>
</evidence>
<evidence type="ECO:0000313" key="6">
    <source>
        <dbReference type="Proteomes" id="UP000694888"/>
    </source>
</evidence>
<proteinExistence type="inferred from homology"/>
<gene>
    <name evidence="7" type="primary">LOC101858937</name>
</gene>
<dbReference type="SUPFAM" id="SSF53335">
    <property type="entry name" value="S-adenosyl-L-methionine-dependent methyltransferases"/>
    <property type="match status" value="1"/>
</dbReference>
<evidence type="ECO:0000256" key="4">
    <source>
        <dbReference type="SAM" id="MobiDB-lite"/>
    </source>
</evidence>
<feature type="compositionally biased region" description="Polar residues" evidence="4">
    <location>
        <begin position="235"/>
        <end position="246"/>
    </location>
</feature>
<dbReference type="PANTHER" id="PTHR12176">
    <property type="entry name" value="SAM-DEPENDENT METHYLTRANSFERASE SUPERFAMILY PROTEIN"/>
    <property type="match status" value="1"/>
</dbReference>
<dbReference type="RefSeq" id="XP_005097906.2">
    <property type="nucleotide sequence ID" value="XM_005097849.3"/>
</dbReference>